<reference evidence="1" key="1">
    <citation type="submission" date="2018-07" db="EMBL/GenBank/DDBJ databases">
        <authorList>
            <person name="Ashton P.M."/>
            <person name="Dallman T."/>
            <person name="Nair S."/>
            <person name="De Pinna E."/>
            <person name="Peters T."/>
            <person name="Grant K."/>
        </authorList>
    </citation>
    <scope>NUCLEOTIDE SEQUENCE</scope>
    <source>
        <strain evidence="1">333397</strain>
    </source>
</reference>
<proteinExistence type="predicted"/>
<organism evidence="1">
    <name type="scientific">Salmonella enterica subsp. enterica serovar Panama</name>
    <dbReference type="NCBI Taxonomy" id="29472"/>
    <lineage>
        <taxon>Bacteria</taxon>
        <taxon>Pseudomonadati</taxon>
        <taxon>Pseudomonadota</taxon>
        <taxon>Gammaproteobacteria</taxon>
        <taxon>Enterobacterales</taxon>
        <taxon>Enterobacteriaceae</taxon>
        <taxon>Salmonella</taxon>
    </lineage>
</organism>
<gene>
    <name evidence="1" type="ORF">CC707_24770</name>
</gene>
<comment type="caution">
    <text evidence="1">The sequence shown here is derived from an EMBL/GenBank/DDBJ whole genome shotgun (WGS) entry which is preliminary data.</text>
</comment>
<dbReference type="AlphaFoldDB" id="A0A636GFX1"/>
<accession>A0A636GFX1</accession>
<dbReference type="EMBL" id="AAMJPF010000053">
    <property type="protein sequence ID" value="EDI0274286.1"/>
    <property type="molecule type" value="Genomic_DNA"/>
</dbReference>
<evidence type="ECO:0000313" key="1">
    <source>
        <dbReference type="EMBL" id="EDI0274286.1"/>
    </source>
</evidence>
<sequence>MSKKEENIVRLTIDLSKPPVVTAEQKAQLEKLAAMPDDLIDYSDAPYKPDAVWMKAGKLSEPKKPVTLRKQKTQKIAR</sequence>
<name>A0A636GFX1_SALET</name>
<protein>
    <submittedName>
        <fullName evidence="1">Uncharacterized protein</fullName>
    </submittedName>
</protein>